<evidence type="ECO:0008006" key="3">
    <source>
        <dbReference type="Google" id="ProtNLM"/>
    </source>
</evidence>
<evidence type="ECO:0000313" key="1">
    <source>
        <dbReference type="EMBL" id="QGQ99248.1"/>
    </source>
</evidence>
<accession>A0A6B8RVT6</accession>
<evidence type="ECO:0000313" key="2">
    <source>
        <dbReference type="Proteomes" id="UP000426246"/>
    </source>
</evidence>
<name>A0A6B8RVT6_9BACL</name>
<gene>
    <name evidence="1" type="ORF">EHS13_32495</name>
</gene>
<proteinExistence type="predicted"/>
<reference evidence="2" key="1">
    <citation type="submission" date="2018-11" db="EMBL/GenBank/DDBJ databases">
        <title>Complete genome sequence of Paenibacillus sp. ML311-T8.</title>
        <authorList>
            <person name="Nam Y.-D."/>
            <person name="Kang J."/>
            <person name="Chung W.-H."/>
            <person name="Park Y.S."/>
        </authorList>
    </citation>
    <scope>NUCLEOTIDE SEQUENCE [LARGE SCALE GENOMIC DNA]</scope>
    <source>
        <strain evidence="2">ML311-T8</strain>
    </source>
</reference>
<protein>
    <recommendedName>
        <fullName evidence="3">Methyl-accepting transducer domain-containing protein</fullName>
    </recommendedName>
</protein>
<dbReference type="AlphaFoldDB" id="A0A6B8RVT6"/>
<dbReference type="SUPFAM" id="SSF58104">
    <property type="entry name" value="Methyl-accepting chemotaxis protein (MCP) signaling domain"/>
    <property type="match status" value="1"/>
</dbReference>
<sequence length="116" mass="12666">MIADAVYEGNQEVIKGMEVVRSAGDAFVQISATVVEVSERIQDVKSIAQNTTETSNLVHNTVEETLQISIQSLANMQSISHFTEEQLTGANEVTRSAQSLNQLAEKLQSIAARFKV</sequence>
<keyword evidence="2" id="KW-1185">Reference proteome</keyword>
<dbReference type="RefSeq" id="WP_155704358.1">
    <property type="nucleotide sequence ID" value="NZ_CP034235.1"/>
</dbReference>
<organism evidence="1 2">
    <name type="scientific">Paenibacillus psychroresistens</name>
    <dbReference type="NCBI Taxonomy" id="1778678"/>
    <lineage>
        <taxon>Bacteria</taxon>
        <taxon>Bacillati</taxon>
        <taxon>Bacillota</taxon>
        <taxon>Bacilli</taxon>
        <taxon>Bacillales</taxon>
        <taxon>Paenibacillaceae</taxon>
        <taxon>Paenibacillus</taxon>
    </lineage>
</organism>
<dbReference type="Gene3D" id="1.10.287.950">
    <property type="entry name" value="Methyl-accepting chemotaxis protein"/>
    <property type="match status" value="1"/>
</dbReference>
<dbReference type="EMBL" id="CP034235">
    <property type="protein sequence ID" value="QGQ99248.1"/>
    <property type="molecule type" value="Genomic_DNA"/>
</dbReference>
<dbReference type="Proteomes" id="UP000426246">
    <property type="component" value="Chromosome"/>
</dbReference>
<dbReference type="KEGG" id="ppsc:EHS13_32495"/>